<gene>
    <name evidence="1" type="ORF">D1164_14450</name>
</gene>
<proteinExistence type="predicted"/>
<protein>
    <submittedName>
        <fullName evidence="1">Uncharacterized protein</fullName>
    </submittedName>
</protein>
<evidence type="ECO:0000313" key="1">
    <source>
        <dbReference type="EMBL" id="RIH64553.1"/>
    </source>
</evidence>
<dbReference type="RefSeq" id="WP_119350711.1">
    <property type="nucleotide sequence ID" value="NZ_QWET01000010.1"/>
</dbReference>
<dbReference type="EMBL" id="QWET01000010">
    <property type="protein sequence ID" value="RIH64553.1"/>
    <property type="molecule type" value="Genomic_DNA"/>
</dbReference>
<dbReference type="Proteomes" id="UP000266441">
    <property type="component" value="Unassembled WGS sequence"/>
</dbReference>
<accession>A0A399CZH7</accession>
<organism evidence="1 2">
    <name type="scientific">Mariniphaga sediminis</name>
    <dbReference type="NCBI Taxonomy" id="1628158"/>
    <lineage>
        <taxon>Bacteria</taxon>
        <taxon>Pseudomonadati</taxon>
        <taxon>Bacteroidota</taxon>
        <taxon>Bacteroidia</taxon>
        <taxon>Marinilabiliales</taxon>
        <taxon>Prolixibacteraceae</taxon>
        <taxon>Mariniphaga</taxon>
    </lineage>
</organism>
<dbReference type="AlphaFoldDB" id="A0A399CZH7"/>
<name>A0A399CZH7_9BACT</name>
<reference evidence="1 2" key="1">
    <citation type="journal article" date="2015" name="Int. J. Syst. Evol. Microbiol.">
        <title>Mariniphaga sediminis sp. nov., isolated from coastal sediment.</title>
        <authorList>
            <person name="Wang F.Q."/>
            <person name="Shen Q.Y."/>
            <person name="Chen G.J."/>
            <person name="Du Z.J."/>
        </authorList>
    </citation>
    <scope>NUCLEOTIDE SEQUENCE [LARGE SCALE GENOMIC DNA]</scope>
    <source>
        <strain evidence="1 2">SY21</strain>
    </source>
</reference>
<comment type="caution">
    <text evidence="1">The sequence shown here is derived from an EMBL/GenBank/DDBJ whole genome shotgun (WGS) entry which is preliminary data.</text>
</comment>
<evidence type="ECO:0000313" key="2">
    <source>
        <dbReference type="Proteomes" id="UP000266441"/>
    </source>
</evidence>
<sequence length="255" mass="29766">MEKYYYLVFTPESFIASHLKPEDFGHYLSVGTKKRTRGQNIFFELDPGKMKELPHEYIDARLVPYANGEPKRSVFFGIYRVLEKTPLAAIKKLYLATYDGKVLGIESSEYEEIESDEIHLYQQFNPATTRVASKLLPGEFVRFLTNTQKPVSTPKLFFAELLLNELATNPGAPLHNLPYPNPDHLRECLLTLKETKGKLTKTVLRFMRGDLSFRTIKNGFFVGEREYFLYFPFPTTEELELKHYSWWRSALTQHY</sequence>
<keyword evidence="2" id="KW-1185">Reference proteome</keyword>
<dbReference type="OrthoDB" id="1118320at2"/>